<accession>A0A9P7SY47</accession>
<dbReference type="EMBL" id="SRPW01000624">
    <property type="protein sequence ID" value="KAG6013242.1"/>
    <property type="molecule type" value="Genomic_DNA"/>
</dbReference>
<proteinExistence type="predicted"/>
<evidence type="ECO:0000313" key="2">
    <source>
        <dbReference type="EMBL" id="KAG6013242.1"/>
    </source>
</evidence>
<feature type="compositionally biased region" description="Basic residues" evidence="1">
    <location>
        <begin position="67"/>
        <end position="90"/>
    </location>
</feature>
<dbReference type="AlphaFoldDB" id="A0A9P7SY47"/>
<protein>
    <submittedName>
        <fullName evidence="2">Uncharacterized protein</fullName>
    </submittedName>
</protein>
<evidence type="ECO:0000256" key="1">
    <source>
        <dbReference type="SAM" id="MobiDB-lite"/>
    </source>
</evidence>
<reference evidence="2" key="1">
    <citation type="journal article" date="2020" name="bioRxiv">
        <title>Whole genome comparisons of ergot fungi reveals the divergence and evolution of species within the genus Claviceps are the result of varying mechanisms driving genome evolution and host range expansion.</title>
        <authorList>
            <person name="Wyka S.A."/>
            <person name="Mondo S.J."/>
            <person name="Liu M."/>
            <person name="Dettman J."/>
            <person name="Nalam V."/>
            <person name="Broders K.D."/>
        </authorList>
    </citation>
    <scope>NUCLEOTIDE SEQUENCE</scope>
    <source>
        <strain evidence="2">CCC 602</strain>
    </source>
</reference>
<evidence type="ECO:0000313" key="3">
    <source>
        <dbReference type="Proteomes" id="UP000748025"/>
    </source>
</evidence>
<keyword evidence="3" id="KW-1185">Reference proteome</keyword>
<sequence length="227" mass="25823">MAMNPERTRMLRENAKNPFEPLPGPLEARPIHLTGANLLSSNVKRNIDQKAQLRPVPAAKQNAPKNKAPKQKTPKQKAPKQKAPKQKPPKQKPTQQKPTQQKKKAPIPQKRPCDDVFVIEKAKRSRGNDTLRSWRVPPQLPPEYLEGLLRSWPLQLVLERRGTKKSPPSAVLDYRIITEVGLMVTESLHKHSKLPVMRLWGVEAARKDFPSQYPITHTVRGDLLEDV</sequence>
<gene>
    <name evidence="2" type="ORF">E4U43_007421</name>
</gene>
<feature type="region of interest" description="Disordered" evidence="1">
    <location>
        <begin position="1"/>
        <end position="29"/>
    </location>
</feature>
<comment type="caution">
    <text evidence="2">The sequence shown here is derived from an EMBL/GenBank/DDBJ whole genome shotgun (WGS) entry which is preliminary data.</text>
</comment>
<feature type="compositionally biased region" description="Basic and acidic residues" evidence="1">
    <location>
        <begin position="1"/>
        <end position="15"/>
    </location>
</feature>
<feature type="compositionally biased region" description="Low complexity" evidence="1">
    <location>
        <begin position="57"/>
        <end position="66"/>
    </location>
</feature>
<name>A0A9P7SY47_9HYPO</name>
<dbReference type="Proteomes" id="UP000748025">
    <property type="component" value="Unassembled WGS sequence"/>
</dbReference>
<feature type="region of interest" description="Disordered" evidence="1">
    <location>
        <begin position="43"/>
        <end position="113"/>
    </location>
</feature>
<organism evidence="2 3">
    <name type="scientific">Claviceps pusilla</name>
    <dbReference type="NCBI Taxonomy" id="123648"/>
    <lineage>
        <taxon>Eukaryota</taxon>
        <taxon>Fungi</taxon>
        <taxon>Dikarya</taxon>
        <taxon>Ascomycota</taxon>
        <taxon>Pezizomycotina</taxon>
        <taxon>Sordariomycetes</taxon>
        <taxon>Hypocreomycetidae</taxon>
        <taxon>Hypocreales</taxon>
        <taxon>Clavicipitaceae</taxon>
        <taxon>Claviceps</taxon>
    </lineage>
</organism>